<name>A0ABW3GFL4_9PROT</name>
<evidence type="ECO:0000313" key="3">
    <source>
        <dbReference type="Proteomes" id="UP001597106"/>
    </source>
</evidence>
<keyword evidence="3" id="KW-1185">Reference proteome</keyword>
<dbReference type="InterPro" id="IPR004360">
    <property type="entry name" value="Glyas_Fos-R_dOase_dom"/>
</dbReference>
<dbReference type="InterPro" id="IPR051332">
    <property type="entry name" value="Fosfomycin_Res_Enzymes"/>
</dbReference>
<comment type="caution">
    <text evidence="2">The sequence shown here is derived from an EMBL/GenBank/DDBJ whole genome shotgun (WGS) entry which is preliminary data.</text>
</comment>
<dbReference type="Gene3D" id="3.10.180.10">
    <property type="entry name" value="2,3-Dihydroxybiphenyl 1,2-Dioxygenase, domain 1"/>
    <property type="match status" value="1"/>
</dbReference>
<gene>
    <name evidence="2" type="ORF">ACFQ1T_01520</name>
</gene>
<dbReference type="RefSeq" id="WP_379073492.1">
    <property type="nucleotide sequence ID" value="NZ_JBHTJW010000001.1"/>
</dbReference>
<dbReference type="EMBL" id="JBHTJW010000001">
    <property type="protein sequence ID" value="MFD0928448.1"/>
    <property type="molecule type" value="Genomic_DNA"/>
</dbReference>
<protein>
    <submittedName>
        <fullName evidence="2">VOC family protein</fullName>
    </submittedName>
</protein>
<feature type="domain" description="VOC" evidence="1">
    <location>
        <begin position="9"/>
        <end position="124"/>
    </location>
</feature>
<dbReference type="PANTHER" id="PTHR36113">
    <property type="entry name" value="LYASE, PUTATIVE-RELATED-RELATED"/>
    <property type="match status" value="1"/>
</dbReference>
<organism evidence="2 3">
    <name type="scientific">Methylophilus glucosoxydans</name>
    <dbReference type="NCBI Taxonomy" id="752553"/>
    <lineage>
        <taxon>Bacteria</taxon>
        <taxon>Pseudomonadati</taxon>
        <taxon>Pseudomonadota</taxon>
        <taxon>Betaproteobacteria</taxon>
        <taxon>Nitrosomonadales</taxon>
        <taxon>Methylophilaceae</taxon>
        <taxon>Methylophilus</taxon>
    </lineage>
</organism>
<reference evidence="3" key="1">
    <citation type="journal article" date="2019" name="Int. J. Syst. Evol. Microbiol.">
        <title>The Global Catalogue of Microorganisms (GCM) 10K type strain sequencing project: providing services to taxonomists for standard genome sequencing and annotation.</title>
        <authorList>
            <consortium name="The Broad Institute Genomics Platform"/>
            <consortium name="The Broad Institute Genome Sequencing Center for Infectious Disease"/>
            <person name="Wu L."/>
            <person name="Ma J."/>
        </authorList>
    </citation>
    <scope>NUCLEOTIDE SEQUENCE [LARGE SCALE GENOMIC DNA]</scope>
    <source>
        <strain evidence="3">CCUG 59685</strain>
    </source>
</reference>
<dbReference type="PANTHER" id="PTHR36113:SF3">
    <property type="entry name" value="SLL5075 PROTEIN"/>
    <property type="match status" value="1"/>
</dbReference>
<sequence>MSIPKGMIGIRHVALFIKELESAVDFYTRVVGMQIEWQPDPDNVYLTNHGDVFALHRVSYTPDPMQRLDHIGFVLTDAQSVDDWYAHMVAHDVRITEAPKSHRDGSRGFYCLDSVGHLLEFIYHPPIVRHLAAIA</sequence>
<dbReference type="SUPFAM" id="SSF54593">
    <property type="entry name" value="Glyoxalase/Bleomycin resistance protein/Dihydroxybiphenyl dioxygenase"/>
    <property type="match status" value="1"/>
</dbReference>
<dbReference type="PROSITE" id="PS51819">
    <property type="entry name" value="VOC"/>
    <property type="match status" value="1"/>
</dbReference>
<accession>A0ABW3GFL4</accession>
<dbReference type="InterPro" id="IPR037523">
    <property type="entry name" value="VOC_core"/>
</dbReference>
<evidence type="ECO:0000259" key="1">
    <source>
        <dbReference type="PROSITE" id="PS51819"/>
    </source>
</evidence>
<dbReference type="InterPro" id="IPR029068">
    <property type="entry name" value="Glyas_Bleomycin-R_OHBP_Dase"/>
</dbReference>
<dbReference type="Proteomes" id="UP001597106">
    <property type="component" value="Unassembled WGS sequence"/>
</dbReference>
<evidence type="ECO:0000313" key="2">
    <source>
        <dbReference type="EMBL" id="MFD0928448.1"/>
    </source>
</evidence>
<dbReference type="Pfam" id="PF00903">
    <property type="entry name" value="Glyoxalase"/>
    <property type="match status" value="1"/>
</dbReference>
<proteinExistence type="predicted"/>